<evidence type="ECO:0008006" key="3">
    <source>
        <dbReference type="Google" id="ProtNLM"/>
    </source>
</evidence>
<dbReference type="Gene3D" id="2.60.120.260">
    <property type="entry name" value="Galactose-binding domain-like"/>
    <property type="match status" value="1"/>
</dbReference>
<comment type="caution">
    <text evidence="1">The sequence shown here is derived from an EMBL/GenBank/DDBJ whole genome shotgun (WGS) entry which is preliminary data.</text>
</comment>
<dbReference type="PROSITE" id="PS51257">
    <property type="entry name" value="PROKAR_LIPOPROTEIN"/>
    <property type="match status" value="1"/>
</dbReference>
<evidence type="ECO:0000313" key="2">
    <source>
        <dbReference type="Proteomes" id="UP000284243"/>
    </source>
</evidence>
<dbReference type="Proteomes" id="UP000284243">
    <property type="component" value="Unassembled WGS sequence"/>
</dbReference>
<dbReference type="PANTHER" id="PTHR35532">
    <property type="entry name" value="SIMILAR TO POLYHYDROXYALKANOATE DEPOLYMERASE"/>
    <property type="match status" value="1"/>
</dbReference>
<dbReference type="PANTHER" id="PTHR35532:SF5">
    <property type="entry name" value="CARBOHYDRATE-BINDING DOMAIN-CONTAINING PROTEIN"/>
    <property type="match status" value="1"/>
</dbReference>
<proteinExistence type="predicted"/>
<sequence>MVKPNDMKKKTIILLWLVTAYSCSNYSSRLKAVLDYSGTNRAELEKVLDHYSQDPADSLKLKASIFLIENMPGHYTFGGPYMKSYNEQLGLLKNCPYYEKKIIQMVPFDHIGYRQQLDIQEDVKYIKADFLIHQIELAFNQWQTRPWNEGVDFENFKEYLLPYRVENEPLDYWRDSISPLQKNLETYSTYYDNFRHSISQIENRFRTFLFMLDKKIPEPDLKNFKSDCIPTSKANLFVLRILGIPSAIDFIPHFANRNGRHYWATAIDPRINSTQVYQVGIYKAPKIYRRTYSHNPTAKPGKREYVPYFFLDPFNKDVTDLYIPTSEIRLSAPGIRNIRHGYLAIFNDLSWQPIACSKPAGQEIIFPKMGKDIVYLPVHYTNKKEMVPFAPPLILYSDGTVHPIIANKDSLQYMKLVRKYPNRGESDYWYSAFIDSHFEAADNPDFKSPHSICTIRHKPDYRYQFIPIDTTLSYRYWRFVANEAWRAHLSDLRFYDKHKQEIKGKIIGMDSTKTNELFDPDPLSMCMIPEWVGMDFGKPVALSQIRYLPRNDANGIFPDNQYELFYYDFPQGWISMGIKTATGTYIEYDDVPSNGLYWLRNHTLGQEERIFTWENGKAHFW</sequence>
<name>A0A412TJA7_9BACT</name>
<organism evidence="1 2">
    <name type="scientific">Odoribacter splanchnicus</name>
    <dbReference type="NCBI Taxonomy" id="28118"/>
    <lineage>
        <taxon>Bacteria</taxon>
        <taxon>Pseudomonadati</taxon>
        <taxon>Bacteroidota</taxon>
        <taxon>Bacteroidia</taxon>
        <taxon>Bacteroidales</taxon>
        <taxon>Odoribacteraceae</taxon>
        <taxon>Odoribacter</taxon>
    </lineage>
</organism>
<dbReference type="AlphaFoldDB" id="A0A412TJA7"/>
<accession>A0A412TJA7</accession>
<protein>
    <recommendedName>
        <fullName evidence="3">Discoidin domain-containing protein</fullName>
    </recommendedName>
</protein>
<gene>
    <name evidence="1" type="ORF">DWW57_19110</name>
</gene>
<dbReference type="EMBL" id="QRYC01000050">
    <property type="protein sequence ID" value="RGU53045.1"/>
    <property type="molecule type" value="Genomic_DNA"/>
</dbReference>
<evidence type="ECO:0000313" key="1">
    <source>
        <dbReference type="EMBL" id="RGU53045.1"/>
    </source>
</evidence>
<reference evidence="1 2" key="1">
    <citation type="submission" date="2018-08" db="EMBL/GenBank/DDBJ databases">
        <title>A genome reference for cultivated species of the human gut microbiota.</title>
        <authorList>
            <person name="Zou Y."/>
            <person name="Xue W."/>
            <person name="Luo G."/>
        </authorList>
    </citation>
    <scope>NUCLEOTIDE SEQUENCE [LARGE SCALE GENOMIC DNA]</scope>
    <source>
        <strain evidence="1 2">AF16-14</strain>
    </source>
</reference>